<dbReference type="Proteomes" id="UP001235712">
    <property type="component" value="Unassembled WGS sequence"/>
</dbReference>
<evidence type="ECO:0000313" key="7">
    <source>
        <dbReference type="Proteomes" id="UP001235712"/>
    </source>
</evidence>
<organism evidence="6 7">
    <name type="scientific">Kineosporia succinea</name>
    <dbReference type="NCBI Taxonomy" id="84632"/>
    <lineage>
        <taxon>Bacteria</taxon>
        <taxon>Bacillati</taxon>
        <taxon>Actinomycetota</taxon>
        <taxon>Actinomycetes</taxon>
        <taxon>Kineosporiales</taxon>
        <taxon>Kineosporiaceae</taxon>
        <taxon>Kineosporia</taxon>
    </lineage>
</organism>
<dbReference type="GO" id="GO:0016787">
    <property type="term" value="F:hydrolase activity"/>
    <property type="evidence" value="ECO:0007669"/>
    <property type="project" value="UniProtKB-KW"/>
</dbReference>
<dbReference type="PANTHER" id="PTHR47359:SF3">
    <property type="entry name" value="NLP_P60 DOMAIN-CONTAINING PROTEIN-RELATED"/>
    <property type="match status" value="1"/>
</dbReference>
<name>A0ABT9P0S4_9ACTN</name>
<dbReference type="InterPro" id="IPR038765">
    <property type="entry name" value="Papain-like_cys_pep_sf"/>
</dbReference>
<evidence type="ECO:0000256" key="3">
    <source>
        <dbReference type="ARBA" id="ARBA00022801"/>
    </source>
</evidence>
<comment type="caution">
    <text evidence="6">The sequence shown here is derived from an EMBL/GenBank/DDBJ whole genome shotgun (WGS) entry which is preliminary data.</text>
</comment>
<evidence type="ECO:0000256" key="1">
    <source>
        <dbReference type="ARBA" id="ARBA00007074"/>
    </source>
</evidence>
<dbReference type="RefSeq" id="WP_307240591.1">
    <property type="nucleotide sequence ID" value="NZ_JAUSQZ010000001.1"/>
</dbReference>
<dbReference type="Gene3D" id="3.90.1720.10">
    <property type="entry name" value="endopeptidase domain like (from Nostoc punctiforme)"/>
    <property type="match status" value="1"/>
</dbReference>
<keyword evidence="3 6" id="KW-0378">Hydrolase</keyword>
<dbReference type="InterPro" id="IPR051794">
    <property type="entry name" value="PG_Endopeptidase_C40"/>
</dbReference>
<comment type="similarity">
    <text evidence="1">Belongs to the peptidase C40 family.</text>
</comment>
<evidence type="ECO:0000256" key="4">
    <source>
        <dbReference type="ARBA" id="ARBA00022807"/>
    </source>
</evidence>
<keyword evidence="7" id="KW-1185">Reference proteome</keyword>
<dbReference type="SUPFAM" id="SSF54001">
    <property type="entry name" value="Cysteine proteinases"/>
    <property type="match status" value="1"/>
</dbReference>
<sequence>MTRGVPIRLVVVLVVVVAFLGGGLVVVPAMMMMGIAGVSQDDDTGGVSTLSCSPIAQTGNTDVVLTDTQLANAQTVIETGVSLDVPSRGLVVAVATAMQESTLQNLNHGDRDSLGLFQQRAGWGSERVRTDPVASATMFYTGGRQGQPGLMDINGWQSMSVTGAAQAVQRSAFPFAYARWESLAASLVTSVVGDEPLGCERNAVGANLPDGTIGDMLQVALEQQGDPYVWGAVGPDAFDCSGLIVYSYRKVGHPLKIRTAAQMMDNSTIIQPGEERPGDLIFSALGERGSAGHVMIVVEPGLAVQAPRTGQDVKLSEYTIDNVNNKLGRLNASAFADSRQPAA</sequence>
<evidence type="ECO:0000313" key="6">
    <source>
        <dbReference type="EMBL" id="MDP9826112.1"/>
    </source>
</evidence>
<reference evidence="6 7" key="1">
    <citation type="submission" date="2023-07" db="EMBL/GenBank/DDBJ databases">
        <title>Sequencing the genomes of 1000 actinobacteria strains.</title>
        <authorList>
            <person name="Klenk H.-P."/>
        </authorList>
    </citation>
    <scope>NUCLEOTIDE SEQUENCE [LARGE SCALE GENOMIC DNA]</scope>
    <source>
        <strain evidence="6 7">DSM 44388</strain>
    </source>
</reference>
<proteinExistence type="inferred from homology"/>
<dbReference type="InterPro" id="IPR000064">
    <property type="entry name" value="NLP_P60_dom"/>
</dbReference>
<dbReference type="EMBL" id="JAUSQZ010000001">
    <property type="protein sequence ID" value="MDP9826112.1"/>
    <property type="molecule type" value="Genomic_DNA"/>
</dbReference>
<protein>
    <submittedName>
        <fullName evidence="6">Cell wall-associated NlpC family hydrolase</fullName>
    </submittedName>
</protein>
<keyword evidence="2" id="KW-0645">Protease</keyword>
<evidence type="ECO:0000256" key="2">
    <source>
        <dbReference type="ARBA" id="ARBA00022670"/>
    </source>
</evidence>
<dbReference type="PROSITE" id="PS51935">
    <property type="entry name" value="NLPC_P60"/>
    <property type="match status" value="1"/>
</dbReference>
<keyword evidence="4" id="KW-0788">Thiol protease</keyword>
<evidence type="ECO:0000259" key="5">
    <source>
        <dbReference type="PROSITE" id="PS51935"/>
    </source>
</evidence>
<dbReference type="Pfam" id="PF00877">
    <property type="entry name" value="NLPC_P60"/>
    <property type="match status" value="1"/>
</dbReference>
<gene>
    <name evidence="6" type="ORF">J2S57_001861</name>
</gene>
<accession>A0ABT9P0S4</accession>
<feature type="domain" description="NlpC/P60" evidence="5">
    <location>
        <begin position="210"/>
        <end position="342"/>
    </location>
</feature>
<dbReference type="PANTHER" id="PTHR47359">
    <property type="entry name" value="PEPTIDOGLYCAN DL-ENDOPEPTIDASE CWLO"/>
    <property type="match status" value="1"/>
</dbReference>